<dbReference type="Proteomes" id="UP000823561">
    <property type="component" value="Chromosome 17"/>
</dbReference>
<gene>
    <name evidence="2" type="ORF">AALO_G00224510</name>
</gene>
<proteinExistence type="predicted"/>
<evidence type="ECO:0000313" key="2">
    <source>
        <dbReference type="EMBL" id="KAG5267686.1"/>
    </source>
</evidence>
<reference evidence="2 3" key="1">
    <citation type="submission" date="2020-10" db="EMBL/GenBank/DDBJ databases">
        <title>Chromosome-scale genome assembly of the Allis shad, Alosa alosa.</title>
        <authorList>
            <person name="Margot Z."/>
            <person name="Christophe K."/>
            <person name="Cabau C."/>
            <person name="Louis A."/>
            <person name="Berthelot C."/>
            <person name="Parey E."/>
            <person name="Roest Crollius H."/>
            <person name="Montfort J."/>
            <person name="Robinson-Rechavi M."/>
            <person name="Bucao C."/>
            <person name="Bouchez O."/>
            <person name="Gislard M."/>
            <person name="Lluch J."/>
            <person name="Milhes M."/>
            <person name="Lampietro C."/>
            <person name="Lopez Roques C."/>
            <person name="Donnadieu C."/>
            <person name="Braasch I."/>
            <person name="Desvignes T."/>
            <person name="Postlethwait J."/>
            <person name="Bobe J."/>
            <person name="Guiguen Y."/>
        </authorList>
    </citation>
    <scope>NUCLEOTIDE SEQUENCE [LARGE SCALE GENOMIC DNA]</scope>
    <source>
        <strain evidence="2">M-15738</strain>
        <tissue evidence="2">Blood</tissue>
    </source>
</reference>
<evidence type="ECO:0000313" key="3">
    <source>
        <dbReference type="Proteomes" id="UP000823561"/>
    </source>
</evidence>
<dbReference type="EMBL" id="JADWDJ010000017">
    <property type="protein sequence ID" value="KAG5267686.1"/>
    <property type="molecule type" value="Genomic_DNA"/>
</dbReference>
<sequence>MIFPPSYATGKKTKKAILRKTHRRTSCFSKGHSRGDMEQNQTVFHRKVNSMQALLPPCQGPGFPEQQQHQQQEYPRNPSPLHEAGV</sequence>
<name>A0AAV6G4X6_9TELE</name>
<dbReference type="AlphaFoldDB" id="A0AAV6G4X6"/>
<comment type="caution">
    <text evidence="2">The sequence shown here is derived from an EMBL/GenBank/DDBJ whole genome shotgun (WGS) entry which is preliminary data.</text>
</comment>
<feature type="region of interest" description="Disordered" evidence="1">
    <location>
        <begin position="54"/>
        <end position="86"/>
    </location>
</feature>
<protein>
    <submittedName>
        <fullName evidence="2">Uncharacterized protein</fullName>
    </submittedName>
</protein>
<organism evidence="2 3">
    <name type="scientific">Alosa alosa</name>
    <name type="common">allis shad</name>
    <dbReference type="NCBI Taxonomy" id="278164"/>
    <lineage>
        <taxon>Eukaryota</taxon>
        <taxon>Metazoa</taxon>
        <taxon>Chordata</taxon>
        <taxon>Craniata</taxon>
        <taxon>Vertebrata</taxon>
        <taxon>Euteleostomi</taxon>
        <taxon>Actinopterygii</taxon>
        <taxon>Neopterygii</taxon>
        <taxon>Teleostei</taxon>
        <taxon>Clupei</taxon>
        <taxon>Clupeiformes</taxon>
        <taxon>Clupeoidei</taxon>
        <taxon>Clupeidae</taxon>
        <taxon>Alosa</taxon>
    </lineage>
</organism>
<keyword evidence="3" id="KW-1185">Reference proteome</keyword>
<evidence type="ECO:0000256" key="1">
    <source>
        <dbReference type="SAM" id="MobiDB-lite"/>
    </source>
</evidence>
<accession>A0AAV6G4X6</accession>